<keyword evidence="4" id="KW-1185">Reference proteome</keyword>
<evidence type="ECO:0000259" key="2">
    <source>
        <dbReference type="PROSITE" id="PS51277"/>
    </source>
</evidence>
<feature type="signal peptide" evidence="1">
    <location>
        <begin position="1"/>
        <end position="21"/>
    </location>
</feature>
<evidence type="ECO:0000256" key="1">
    <source>
        <dbReference type="SAM" id="SignalP"/>
    </source>
</evidence>
<organism evidence="3 4">
    <name type="scientific">Camellia sinensis</name>
    <name type="common">Tea plant</name>
    <name type="synonym">Thea sinensis</name>
    <dbReference type="NCBI Taxonomy" id="4442"/>
    <lineage>
        <taxon>Eukaryota</taxon>
        <taxon>Viridiplantae</taxon>
        <taxon>Streptophyta</taxon>
        <taxon>Embryophyta</taxon>
        <taxon>Tracheophyta</taxon>
        <taxon>Spermatophyta</taxon>
        <taxon>Magnoliopsida</taxon>
        <taxon>eudicotyledons</taxon>
        <taxon>Gunneridae</taxon>
        <taxon>Pentapetalae</taxon>
        <taxon>asterids</taxon>
        <taxon>Ericales</taxon>
        <taxon>Theaceae</taxon>
        <taxon>Camellia</taxon>
    </lineage>
</organism>
<dbReference type="PANTHER" id="PTHR31236:SF2">
    <property type="entry name" value="BURP DOMAIN PROTEIN RD22"/>
    <property type="match status" value="1"/>
</dbReference>
<dbReference type="Proteomes" id="UP000593564">
    <property type="component" value="Unassembled WGS sequence"/>
</dbReference>
<protein>
    <recommendedName>
        <fullName evidence="2">BURP domain-containing protein</fullName>
    </recommendedName>
</protein>
<dbReference type="InterPro" id="IPR044816">
    <property type="entry name" value="BURP"/>
</dbReference>
<sequence length="316" mass="34875">MEFHLLPILAFLSLTLVASHATLSPEAYWNSVLPNSPMPKAVKDLLHPEWMEDKSTSVGVGKGGVSVDAGKGKPGGTSFGVGKGDALVYKHAATADQLHDNANIALFFLENDLKKYTKMTLHFTKTTTSTTFLPRQVAEKIPFSSKKMPQILDYFSVKPNSMEAKTIEQTIKECEEPGIKGEEKYCATSLESMVDFCRIRLGKSIQAISTEVKKETPLQTYTIEGVKKMASDATVVCHKQNYAYTVFYCHKTQTTKAYKVSMVGVDGAKAEAVAVCHTDTSGWNPKHLAFQVLKVKPGTVPICHFLPEDHIVWVRN</sequence>
<evidence type="ECO:0000313" key="4">
    <source>
        <dbReference type="Proteomes" id="UP000593564"/>
    </source>
</evidence>
<gene>
    <name evidence="3" type="ORF">HYC85_023111</name>
</gene>
<comment type="caution">
    <text evidence="3">The sequence shown here is derived from an EMBL/GenBank/DDBJ whole genome shotgun (WGS) entry which is preliminary data.</text>
</comment>
<dbReference type="PROSITE" id="PS51277">
    <property type="entry name" value="BURP"/>
    <property type="match status" value="1"/>
</dbReference>
<accession>A0A7J7GDL7</accession>
<feature type="chain" id="PRO_5029702113" description="BURP domain-containing protein" evidence="1">
    <location>
        <begin position="22"/>
        <end position="316"/>
    </location>
</feature>
<dbReference type="EMBL" id="JACBKZ010000011">
    <property type="protein sequence ID" value="KAF5938852.1"/>
    <property type="molecule type" value="Genomic_DNA"/>
</dbReference>
<dbReference type="AlphaFoldDB" id="A0A7J7GDL7"/>
<keyword evidence="1" id="KW-0732">Signal</keyword>
<dbReference type="Pfam" id="PF03181">
    <property type="entry name" value="BURP"/>
    <property type="match status" value="1"/>
</dbReference>
<proteinExistence type="predicted"/>
<evidence type="ECO:0000313" key="3">
    <source>
        <dbReference type="EMBL" id="KAF5938852.1"/>
    </source>
</evidence>
<dbReference type="SMART" id="SM01045">
    <property type="entry name" value="BURP"/>
    <property type="match status" value="1"/>
</dbReference>
<reference evidence="3 4" key="2">
    <citation type="submission" date="2020-07" db="EMBL/GenBank/DDBJ databases">
        <title>Genome assembly of wild tea tree DASZ reveals pedigree and selection history of tea varieties.</title>
        <authorList>
            <person name="Zhang W."/>
        </authorList>
    </citation>
    <scope>NUCLEOTIDE SEQUENCE [LARGE SCALE GENOMIC DNA]</scope>
    <source>
        <strain evidence="4">cv. G240</strain>
        <tissue evidence="3">Leaf</tissue>
    </source>
</reference>
<name>A0A7J7GDL7_CAMSI</name>
<dbReference type="PANTHER" id="PTHR31236">
    <property type="entry name" value="BURP DOMAIN PROTEIN USPL1-LIKE"/>
    <property type="match status" value="1"/>
</dbReference>
<reference evidence="4" key="1">
    <citation type="journal article" date="2020" name="Nat. Commun.">
        <title>Genome assembly of wild tea tree DASZ reveals pedigree and selection history of tea varieties.</title>
        <authorList>
            <person name="Zhang W."/>
            <person name="Zhang Y."/>
            <person name="Qiu H."/>
            <person name="Guo Y."/>
            <person name="Wan H."/>
            <person name="Zhang X."/>
            <person name="Scossa F."/>
            <person name="Alseekh S."/>
            <person name="Zhang Q."/>
            <person name="Wang P."/>
            <person name="Xu L."/>
            <person name="Schmidt M.H."/>
            <person name="Jia X."/>
            <person name="Li D."/>
            <person name="Zhu A."/>
            <person name="Guo F."/>
            <person name="Chen W."/>
            <person name="Ni D."/>
            <person name="Usadel B."/>
            <person name="Fernie A.R."/>
            <person name="Wen W."/>
        </authorList>
    </citation>
    <scope>NUCLEOTIDE SEQUENCE [LARGE SCALE GENOMIC DNA]</scope>
    <source>
        <strain evidence="4">cv. G240</strain>
    </source>
</reference>
<dbReference type="OrthoDB" id="654134at2759"/>
<dbReference type="InterPro" id="IPR004873">
    <property type="entry name" value="BURP_dom"/>
</dbReference>
<feature type="domain" description="BURP" evidence="2">
    <location>
        <begin position="107"/>
        <end position="316"/>
    </location>
</feature>